<protein>
    <submittedName>
        <fullName evidence="2">DUF3574 domain-containing protein</fullName>
    </submittedName>
</protein>
<feature type="signal peptide" evidence="1">
    <location>
        <begin position="1"/>
        <end position="29"/>
    </location>
</feature>
<keyword evidence="1" id="KW-0732">Signal</keyword>
<proteinExistence type="predicted"/>
<evidence type="ECO:0000313" key="2">
    <source>
        <dbReference type="EMBL" id="AZQ72058.1"/>
    </source>
</evidence>
<dbReference type="InterPro" id="IPR021957">
    <property type="entry name" value="DUF3574"/>
</dbReference>
<gene>
    <name evidence="2" type="ORF">EKH77_13315</name>
</gene>
<dbReference type="Pfam" id="PF12098">
    <property type="entry name" value="DUF3574"/>
    <property type="match status" value="1"/>
</dbReference>
<evidence type="ECO:0000313" key="3">
    <source>
        <dbReference type="Proteomes" id="UP000267900"/>
    </source>
</evidence>
<organism evidence="2 3">
    <name type="scientific">Streptomyces luteoverticillatus</name>
    <name type="common">Streptoverticillium luteoverticillatus</name>
    <dbReference type="NCBI Taxonomy" id="66425"/>
    <lineage>
        <taxon>Bacteria</taxon>
        <taxon>Bacillati</taxon>
        <taxon>Actinomycetota</taxon>
        <taxon>Actinomycetes</taxon>
        <taxon>Kitasatosporales</taxon>
        <taxon>Streptomycetaceae</taxon>
        <taxon>Streptomyces</taxon>
    </lineage>
</organism>
<sequence>MPKSSPRVRLAAVALTAALFGASAPVAYAAFDDPDPKAAASAPVRAVGKPYVKTELLFGTAKPNGGSPVTDKEYRAFVDEVVTPRFPAGLTVENAYGQYLDAHGKIEHERSYKLTLLYPKGEARTAGAKIEQIRATYNKRFAQESVARVDDNELVDF</sequence>
<keyword evidence="3" id="KW-1185">Reference proteome</keyword>
<dbReference type="AlphaFoldDB" id="A0A3Q9FU10"/>
<reference evidence="2 3" key="1">
    <citation type="submission" date="2018-12" db="EMBL/GenBank/DDBJ databases">
        <title>The whole draft genome of Streptomyce luteoverticillatus CGMCC 15060.</title>
        <authorList>
            <person name="Feng Z."/>
            <person name="Chen G."/>
            <person name="Zhang J."/>
            <person name="Zhu H."/>
            <person name="Yu X."/>
            <person name="Zhang W."/>
            <person name="Zhang X."/>
        </authorList>
    </citation>
    <scope>NUCLEOTIDE SEQUENCE [LARGE SCALE GENOMIC DNA]</scope>
    <source>
        <strain evidence="2 3">CGMCC 15060</strain>
    </source>
</reference>
<dbReference type="RefSeq" id="WP_126914608.1">
    <property type="nucleotide sequence ID" value="NZ_CP034587.1"/>
</dbReference>
<feature type="chain" id="PRO_5018645332" evidence="1">
    <location>
        <begin position="30"/>
        <end position="157"/>
    </location>
</feature>
<name>A0A3Q9FU10_STRLT</name>
<dbReference type="EMBL" id="CP034587">
    <property type="protein sequence ID" value="AZQ72058.1"/>
    <property type="molecule type" value="Genomic_DNA"/>
</dbReference>
<accession>A0A3Q9FU10</accession>
<dbReference type="Proteomes" id="UP000267900">
    <property type="component" value="Chromosome"/>
</dbReference>
<evidence type="ECO:0000256" key="1">
    <source>
        <dbReference type="SAM" id="SignalP"/>
    </source>
</evidence>
<dbReference type="OrthoDB" id="794286at2"/>